<evidence type="ECO:0000313" key="3">
    <source>
        <dbReference type="Proteomes" id="UP000094296"/>
    </source>
</evidence>
<accession>A0A1E5G283</accession>
<dbReference type="GO" id="GO:0003700">
    <property type="term" value="F:DNA-binding transcription factor activity"/>
    <property type="evidence" value="ECO:0007669"/>
    <property type="project" value="InterPro"/>
</dbReference>
<dbReference type="STRING" id="766136.BHF68_05495"/>
<evidence type="ECO:0000259" key="1">
    <source>
        <dbReference type="SMART" id="SM00418"/>
    </source>
</evidence>
<dbReference type="Gene3D" id="6.10.140.2180">
    <property type="match status" value="1"/>
</dbReference>
<keyword evidence="3" id="KW-1185">Reference proteome</keyword>
<dbReference type="Pfam" id="PF12840">
    <property type="entry name" value="HTH_20"/>
    <property type="match status" value="1"/>
</dbReference>
<dbReference type="InterPro" id="IPR001845">
    <property type="entry name" value="HTH_ArsR_DNA-bd_dom"/>
</dbReference>
<comment type="caution">
    <text evidence="2">The sequence shown here is derived from an EMBL/GenBank/DDBJ whole genome shotgun (WGS) entry which is preliminary data.</text>
</comment>
<dbReference type="Proteomes" id="UP000094296">
    <property type="component" value="Unassembled WGS sequence"/>
</dbReference>
<gene>
    <name evidence="2" type="ORF">BHF68_05495</name>
</gene>
<dbReference type="InterPro" id="IPR036390">
    <property type="entry name" value="WH_DNA-bd_sf"/>
</dbReference>
<reference evidence="2 3" key="1">
    <citation type="submission" date="2016-09" db="EMBL/GenBank/DDBJ databases">
        <title>Draft genome sequence for the type strain of Desulfuribacillus alkaliarsenatis AHT28, an obligately anaerobic, sulfidogenic bacterium isolated from Russian soda lake sediments.</title>
        <authorList>
            <person name="Abin C.A."/>
            <person name="Hollibaugh J.T."/>
        </authorList>
    </citation>
    <scope>NUCLEOTIDE SEQUENCE [LARGE SCALE GENOMIC DNA]</scope>
    <source>
        <strain evidence="2 3">AHT28</strain>
    </source>
</reference>
<feature type="domain" description="HTH arsR-type" evidence="1">
    <location>
        <begin position="3"/>
        <end position="87"/>
    </location>
</feature>
<dbReference type="NCBIfam" id="NF005061">
    <property type="entry name" value="PRK06474.1"/>
    <property type="match status" value="1"/>
</dbReference>
<proteinExistence type="predicted"/>
<dbReference type="AlphaFoldDB" id="A0A1E5G283"/>
<dbReference type="EMBL" id="MIJE01000022">
    <property type="protein sequence ID" value="OEF97054.1"/>
    <property type="molecule type" value="Genomic_DNA"/>
</dbReference>
<dbReference type="CDD" id="cd00090">
    <property type="entry name" value="HTH_ARSR"/>
    <property type="match status" value="1"/>
</dbReference>
<protein>
    <submittedName>
        <fullName evidence="2">Transcriptional regulator</fullName>
    </submittedName>
</protein>
<evidence type="ECO:0000313" key="2">
    <source>
        <dbReference type="EMBL" id="OEF97054.1"/>
    </source>
</evidence>
<dbReference type="OrthoDB" id="5949858at2"/>
<dbReference type="RefSeq" id="WP_069643100.1">
    <property type="nucleotide sequence ID" value="NZ_MIJE01000022.1"/>
</dbReference>
<dbReference type="InterPro" id="IPR011991">
    <property type="entry name" value="ArsR-like_HTH"/>
</dbReference>
<dbReference type="InterPro" id="IPR036388">
    <property type="entry name" value="WH-like_DNA-bd_sf"/>
</dbReference>
<dbReference type="Gene3D" id="1.10.10.10">
    <property type="entry name" value="Winged helix-like DNA-binding domain superfamily/Winged helix DNA-binding domain"/>
    <property type="match status" value="1"/>
</dbReference>
<dbReference type="SMART" id="SM00418">
    <property type="entry name" value="HTH_ARSR"/>
    <property type="match status" value="1"/>
</dbReference>
<dbReference type="SUPFAM" id="SSF46785">
    <property type="entry name" value="Winged helix' DNA-binding domain"/>
    <property type="match status" value="1"/>
</dbReference>
<name>A0A1E5G283_9FIRM</name>
<organism evidence="2 3">
    <name type="scientific">Desulfuribacillus alkaliarsenatis</name>
    <dbReference type="NCBI Taxonomy" id="766136"/>
    <lineage>
        <taxon>Bacteria</taxon>
        <taxon>Bacillati</taxon>
        <taxon>Bacillota</taxon>
        <taxon>Desulfuribacillia</taxon>
        <taxon>Desulfuribacillales</taxon>
        <taxon>Desulfuribacillaceae</taxon>
        <taxon>Desulfuribacillus</taxon>
    </lineage>
</organism>
<sequence>MKSKIKALIHPIRMRIMQTLLDGKKMTAGEIAEKLEDIPQASLYRHINALLKEEILTVVSENKIRGTVEKVFSKSATLESSMAKELDEASREDHFNYFFSFLMGLLGEYEEYLQEENIDFEKDGVSFRQCTVYLSDEEFMELMMGIGEKLFAAMKKEPGENRRLRTIANIVIPSKKYNEKG</sequence>